<dbReference type="AlphaFoldDB" id="A0A2P2KNA6"/>
<reference evidence="1" key="1">
    <citation type="submission" date="2018-02" db="EMBL/GenBank/DDBJ databases">
        <title>Rhizophora mucronata_Transcriptome.</title>
        <authorList>
            <person name="Meera S.P."/>
            <person name="Sreeshan A."/>
            <person name="Augustine A."/>
        </authorList>
    </citation>
    <scope>NUCLEOTIDE SEQUENCE</scope>
    <source>
        <tissue evidence="1">Leaf</tissue>
    </source>
</reference>
<dbReference type="EMBL" id="GGEC01026737">
    <property type="protein sequence ID" value="MBX07221.1"/>
    <property type="molecule type" value="Transcribed_RNA"/>
</dbReference>
<organism evidence="1">
    <name type="scientific">Rhizophora mucronata</name>
    <name type="common">Asiatic mangrove</name>
    <dbReference type="NCBI Taxonomy" id="61149"/>
    <lineage>
        <taxon>Eukaryota</taxon>
        <taxon>Viridiplantae</taxon>
        <taxon>Streptophyta</taxon>
        <taxon>Embryophyta</taxon>
        <taxon>Tracheophyta</taxon>
        <taxon>Spermatophyta</taxon>
        <taxon>Magnoliopsida</taxon>
        <taxon>eudicotyledons</taxon>
        <taxon>Gunneridae</taxon>
        <taxon>Pentapetalae</taxon>
        <taxon>rosids</taxon>
        <taxon>fabids</taxon>
        <taxon>Malpighiales</taxon>
        <taxon>Rhizophoraceae</taxon>
        <taxon>Rhizophora</taxon>
    </lineage>
</organism>
<evidence type="ECO:0000313" key="1">
    <source>
        <dbReference type="EMBL" id="MBX07221.1"/>
    </source>
</evidence>
<name>A0A2P2KNA6_RHIMU</name>
<accession>A0A2P2KNA6</accession>
<proteinExistence type="predicted"/>
<protein>
    <submittedName>
        <fullName evidence="1">Uncharacterized protein</fullName>
    </submittedName>
</protein>
<sequence length="38" mass="4254">MLSFWSLNWRGCGSKGSLMSSKRRDAGWHCADLTSFAC</sequence>